<evidence type="ECO:0000313" key="1">
    <source>
        <dbReference type="EMBL" id="SER28261.1"/>
    </source>
</evidence>
<dbReference type="AlphaFoldDB" id="A0A1H9MXF3"/>
<reference evidence="2" key="1">
    <citation type="submission" date="2016-10" db="EMBL/GenBank/DDBJ databases">
        <authorList>
            <person name="Varghese N."/>
            <person name="Submissions S."/>
        </authorList>
    </citation>
    <scope>NUCLEOTIDE SEQUENCE [LARGE SCALE GENOMIC DNA]</scope>
    <source>
        <strain evidence="2">DSM 44260</strain>
    </source>
</reference>
<sequence length="41" mass="4710">MHADEAPTADDDLVRHLVSDQFPEWSDLPIPRLAWSGRIHD</sequence>
<keyword evidence="2" id="KW-1185">Reference proteome</keyword>
<evidence type="ECO:0000313" key="2">
    <source>
        <dbReference type="Proteomes" id="UP000199051"/>
    </source>
</evidence>
<organism evidence="1 2">
    <name type="scientific">Actinokineospora terrae</name>
    <dbReference type="NCBI Taxonomy" id="155974"/>
    <lineage>
        <taxon>Bacteria</taxon>
        <taxon>Bacillati</taxon>
        <taxon>Actinomycetota</taxon>
        <taxon>Actinomycetes</taxon>
        <taxon>Pseudonocardiales</taxon>
        <taxon>Pseudonocardiaceae</taxon>
        <taxon>Actinokineospora</taxon>
    </lineage>
</organism>
<dbReference type="EMBL" id="FOGI01000002">
    <property type="protein sequence ID" value="SER28261.1"/>
    <property type="molecule type" value="Genomic_DNA"/>
</dbReference>
<protein>
    <submittedName>
        <fullName evidence="1">Uncharacterized protein</fullName>
    </submittedName>
</protein>
<dbReference type="RefSeq" id="WP_281245034.1">
    <property type="nucleotide sequence ID" value="NZ_FOGI01000002.1"/>
</dbReference>
<name>A0A1H9MXF3_9PSEU</name>
<accession>A0A1H9MXF3</accession>
<proteinExistence type="predicted"/>
<dbReference type="Proteomes" id="UP000199051">
    <property type="component" value="Unassembled WGS sequence"/>
</dbReference>
<gene>
    <name evidence="1" type="ORF">SAMN04487818_102389</name>
</gene>